<dbReference type="EMBL" id="CP061800">
    <property type="protein sequence ID" value="QTA89412.1"/>
    <property type="molecule type" value="Genomic_DNA"/>
</dbReference>
<accession>A0A975GQ17</accession>
<dbReference type="Proteomes" id="UP000663722">
    <property type="component" value="Chromosome"/>
</dbReference>
<gene>
    <name evidence="1" type="ORF">dnm_054650</name>
</gene>
<organism evidence="1 2">
    <name type="scientific">Desulfonema magnum</name>
    <dbReference type="NCBI Taxonomy" id="45655"/>
    <lineage>
        <taxon>Bacteria</taxon>
        <taxon>Pseudomonadati</taxon>
        <taxon>Thermodesulfobacteriota</taxon>
        <taxon>Desulfobacteria</taxon>
        <taxon>Desulfobacterales</taxon>
        <taxon>Desulfococcaceae</taxon>
        <taxon>Desulfonema</taxon>
    </lineage>
</organism>
<proteinExistence type="predicted"/>
<dbReference type="KEGG" id="dmm:dnm_054650"/>
<evidence type="ECO:0000313" key="1">
    <source>
        <dbReference type="EMBL" id="QTA89412.1"/>
    </source>
</evidence>
<keyword evidence="2" id="KW-1185">Reference proteome</keyword>
<name>A0A975GQ17_9BACT</name>
<reference evidence="1" key="1">
    <citation type="journal article" date="2021" name="Microb. Physiol.">
        <title>Proteogenomic Insights into the Physiology of Marine, Sulfate-Reducing, Filamentous Desulfonema limicola and Desulfonema magnum.</title>
        <authorList>
            <person name="Schnaars V."/>
            <person name="Wohlbrand L."/>
            <person name="Scheve S."/>
            <person name="Hinrichs C."/>
            <person name="Reinhardt R."/>
            <person name="Rabus R."/>
        </authorList>
    </citation>
    <scope>NUCLEOTIDE SEQUENCE</scope>
    <source>
        <strain evidence="1">4be13</strain>
    </source>
</reference>
<evidence type="ECO:0000313" key="2">
    <source>
        <dbReference type="Proteomes" id="UP000663722"/>
    </source>
</evidence>
<sequence length="49" mass="5606">MKLGTRNKHQVSSFKFQVSNIGGTHDVSCVDRSFLSFFYMAFYTESLHG</sequence>
<protein>
    <submittedName>
        <fullName evidence="1">Uncharacterized protein</fullName>
    </submittedName>
</protein>
<dbReference type="AlphaFoldDB" id="A0A975GQ17"/>